<dbReference type="InterPro" id="IPR007630">
    <property type="entry name" value="RNA_pol_sigma70_r4"/>
</dbReference>
<feature type="region of interest" description="Disordered" evidence="5">
    <location>
        <begin position="176"/>
        <end position="203"/>
    </location>
</feature>
<dbReference type="Pfam" id="PF04539">
    <property type="entry name" value="Sigma70_r3"/>
    <property type="match status" value="1"/>
</dbReference>
<evidence type="ECO:0000256" key="2">
    <source>
        <dbReference type="ARBA" id="ARBA00023082"/>
    </source>
</evidence>
<dbReference type="EMBL" id="BAAAPE010000028">
    <property type="protein sequence ID" value="GAA2101702.1"/>
    <property type="molecule type" value="Genomic_DNA"/>
</dbReference>
<evidence type="ECO:0000313" key="10">
    <source>
        <dbReference type="Proteomes" id="UP001500016"/>
    </source>
</evidence>
<dbReference type="RefSeq" id="WP_344534906.1">
    <property type="nucleotide sequence ID" value="NZ_BAAAPE010000028.1"/>
</dbReference>
<keyword evidence="3" id="KW-0238">DNA-binding</keyword>
<accession>A0ABP5IJQ7</accession>
<dbReference type="Gene3D" id="1.10.10.10">
    <property type="entry name" value="Winged helix-like DNA-binding domain superfamily/Winged helix DNA-binding domain"/>
    <property type="match status" value="2"/>
</dbReference>
<protein>
    <submittedName>
        <fullName evidence="9">RNA polymerase sigma factor SigF</fullName>
    </submittedName>
</protein>
<dbReference type="InterPro" id="IPR014284">
    <property type="entry name" value="RNA_pol_sigma-70_dom"/>
</dbReference>
<dbReference type="InterPro" id="IPR036388">
    <property type="entry name" value="WH-like_DNA-bd_sf"/>
</dbReference>
<dbReference type="Gene3D" id="1.20.120.1810">
    <property type="match status" value="1"/>
</dbReference>
<evidence type="ECO:0000256" key="4">
    <source>
        <dbReference type="ARBA" id="ARBA00023163"/>
    </source>
</evidence>
<reference evidence="10" key="1">
    <citation type="journal article" date="2019" name="Int. J. Syst. Evol. Microbiol.">
        <title>The Global Catalogue of Microorganisms (GCM) 10K type strain sequencing project: providing services to taxonomists for standard genome sequencing and annotation.</title>
        <authorList>
            <consortium name="The Broad Institute Genomics Platform"/>
            <consortium name="The Broad Institute Genome Sequencing Center for Infectious Disease"/>
            <person name="Wu L."/>
            <person name="Ma J."/>
        </authorList>
    </citation>
    <scope>NUCLEOTIDE SEQUENCE [LARGE SCALE GENOMIC DNA]</scope>
    <source>
        <strain evidence="10">JCM 15478</strain>
    </source>
</reference>
<dbReference type="PANTHER" id="PTHR30385">
    <property type="entry name" value="SIGMA FACTOR F FLAGELLAR"/>
    <property type="match status" value="1"/>
</dbReference>
<dbReference type="PANTHER" id="PTHR30385:SF4">
    <property type="entry name" value="RNA POLYMERASE SIGMA-E FACTOR"/>
    <property type="match status" value="1"/>
</dbReference>
<feature type="domain" description="RNA polymerase sigma-70 region 2" evidence="7">
    <location>
        <begin position="45"/>
        <end position="113"/>
    </location>
</feature>
<dbReference type="Pfam" id="PF04542">
    <property type="entry name" value="Sigma70_r2"/>
    <property type="match status" value="1"/>
</dbReference>
<keyword evidence="4" id="KW-0804">Transcription</keyword>
<evidence type="ECO:0000259" key="7">
    <source>
        <dbReference type="Pfam" id="PF04542"/>
    </source>
</evidence>
<dbReference type="InterPro" id="IPR013325">
    <property type="entry name" value="RNA_pol_sigma_r2"/>
</dbReference>
<feature type="domain" description="RNA polymerase sigma-70 region 3" evidence="6">
    <location>
        <begin position="124"/>
        <end position="179"/>
    </location>
</feature>
<keyword evidence="1" id="KW-0805">Transcription regulation</keyword>
<dbReference type="InterPro" id="IPR014322">
    <property type="entry name" value="RNA_pol_sigma-B/F/G"/>
</dbReference>
<dbReference type="SUPFAM" id="SSF88946">
    <property type="entry name" value="Sigma2 domain of RNA polymerase sigma factors"/>
    <property type="match status" value="1"/>
</dbReference>
<feature type="region of interest" description="Disordered" evidence="5">
    <location>
        <begin position="135"/>
        <end position="157"/>
    </location>
</feature>
<dbReference type="InterPro" id="IPR007627">
    <property type="entry name" value="RNA_pol_sigma70_r2"/>
</dbReference>
<dbReference type="Proteomes" id="UP001500016">
    <property type="component" value="Unassembled WGS sequence"/>
</dbReference>
<dbReference type="CDD" id="cd06171">
    <property type="entry name" value="Sigma70_r4"/>
    <property type="match status" value="1"/>
</dbReference>
<sequence>MTCTSQPPLSGRRPHPDTPDTSAEFAELARLGDGPAKRTLQDEVVAAWLPLAHRLARRFRNRGESLEDLEQVAALALVKSVERYDPEQGTGFLSFALPTIRGELKRHFRDYMWEVHVPRRVQNLRNRVRNSIRELEAATSRPPTVREVAEHSGLPEDDVRAGMEALHSFTSLSLDASAATGDEPGGREGQLTEILGEEDPGYDTAVDREAARTYLSCLPEREQRILYLRFFQGLYQHEIAEILGISQMHVSRLITGACRQVREAVDNDEPATR</sequence>
<keyword evidence="2" id="KW-0731">Sigma factor</keyword>
<evidence type="ECO:0000313" key="9">
    <source>
        <dbReference type="EMBL" id="GAA2101702.1"/>
    </source>
</evidence>
<evidence type="ECO:0000256" key="3">
    <source>
        <dbReference type="ARBA" id="ARBA00023125"/>
    </source>
</evidence>
<dbReference type="SUPFAM" id="SSF88659">
    <property type="entry name" value="Sigma3 and sigma4 domains of RNA polymerase sigma factors"/>
    <property type="match status" value="2"/>
</dbReference>
<dbReference type="InterPro" id="IPR007624">
    <property type="entry name" value="RNA_pol_sigma70_r3"/>
</dbReference>
<feature type="compositionally biased region" description="Basic and acidic residues" evidence="5">
    <location>
        <begin position="147"/>
        <end position="157"/>
    </location>
</feature>
<dbReference type="InterPro" id="IPR013324">
    <property type="entry name" value="RNA_pol_sigma_r3/r4-like"/>
</dbReference>
<evidence type="ECO:0000259" key="8">
    <source>
        <dbReference type="Pfam" id="PF04545"/>
    </source>
</evidence>
<feature type="domain" description="RNA polymerase sigma-70 region 4" evidence="8">
    <location>
        <begin position="215"/>
        <end position="263"/>
    </location>
</feature>
<gene>
    <name evidence="9" type="ORF">GCM10009801_75170</name>
</gene>
<evidence type="ECO:0000256" key="1">
    <source>
        <dbReference type="ARBA" id="ARBA00023015"/>
    </source>
</evidence>
<organism evidence="9 10">
    <name type="scientific">Streptomyces albiaxialis</name>
    <dbReference type="NCBI Taxonomy" id="329523"/>
    <lineage>
        <taxon>Bacteria</taxon>
        <taxon>Bacillati</taxon>
        <taxon>Actinomycetota</taxon>
        <taxon>Actinomycetes</taxon>
        <taxon>Kitasatosporales</taxon>
        <taxon>Streptomycetaceae</taxon>
        <taxon>Streptomyces</taxon>
    </lineage>
</organism>
<name>A0ABP5IJQ7_9ACTN</name>
<keyword evidence="10" id="KW-1185">Reference proteome</keyword>
<dbReference type="NCBIfam" id="TIGR02980">
    <property type="entry name" value="SigBFG"/>
    <property type="match status" value="1"/>
</dbReference>
<comment type="caution">
    <text evidence="9">The sequence shown here is derived from an EMBL/GenBank/DDBJ whole genome shotgun (WGS) entry which is preliminary data.</text>
</comment>
<evidence type="ECO:0000259" key="6">
    <source>
        <dbReference type="Pfam" id="PF04539"/>
    </source>
</evidence>
<proteinExistence type="predicted"/>
<feature type="region of interest" description="Disordered" evidence="5">
    <location>
        <begin position="1"/>
        <end position="21"/>
    </location>
</feature>
<dbReference type="Pfam" id="PF04545">
    <property type="entry name" value="Sigma70_r4"/>
    <property type="match status" value="1"/>
</dbReference>
<evidence type="ECO:0000256" key="5">
    <source>
        <dbReference type="SAM" id="MobiDB-lite"/>
    </source>
</evidence>
<dbReference type="NCBIfam" id="TIGR02937">
    <property type="entry name" value="sigma70-ECF"/>
    <property type="match status" value="1"/>
</dbReference>